<keyword evidence="4" id="KW-0677">Repeat</keyword>
<feature type="transmembrane region" description="Helical" evidence="7">
    <location>
        <begin position="197"/>
        <end position="216"/>
    </location>
</feature>
<protein>
    <submittedName>
        <fullName evidence="9">Di/tricarboxylate transporter</fullName>
    </submittedName>
</protein>
<reference evidence="9 10" key="1">
    <citation type="submission" date="2018-06" db="EMBL/GenBank/DDBJ databases">
        <title>Genomic Encyclopedia of Archaeal and Bacterial Type Strains, Phase II (KMG-II): from individual species to whole genera.</title>
        <authorList>
            <person name="Goeker M."/>
        </authorList>
    </citation>
    <scope>NUCLEOTIDE SEQUENCE [LARGE SCALE GENOMIC DNA]</scope>
    <source>
        <strain evidence="9 10">DSM 18774</strain>
    </source>
</reference>
<feature type="transmembrane region" description="Helical" evidence="7">
    <location>
        <begin position="584"/>
        <end position="604"/>
    </location>
</feature>
<evidence type="ECO:0000256" key="5">
    <source>
        <dbReference type="ARBA" id="ARBA00022989"/>
    </source>
</evidence>
<dbReference type="AlphaFoldDB" id="A0A2W7R307"/>
<dbReference type="InterPro" id="IPR051679">
    <property type="entry name" value="DASS-Related_Transporters"/>
</dbReference>
<proteinExistence type="predicted"/>
<feature type="transmembrane region" description="Helical" evidence="7">
    <location>
        <begin position="23"/>
        <end position="39"/>
    </location>
</feature>
<feature type="domain" description="RCK C-terminal" evidence="8">
    <location>
        <begin position="221"/>
        <end position="308"/>
    </location>
</feature>
<evidence type="ECO:0000256" key="6">
    <source>
        <dbReference type="ARBA" id="ARBA00023136"/>
    </source>
</evidence>
<keyword evidence="3 7" id="KW-0812">Transmembrane</keyword>
<keyword evidence="2" id="KW-0813">Transport</keyword>
<dbReference type="GO" id="GO:0006813">
    <property type="term" value="P:potassium ion transport"/>
    <property type="evidence" value="ECO:0007669"/>
    <property type="project" value="InterPro"/>
</dbReference>
<comment type="caution">
    <text evidence="9">The sequence shown here is derived from an EMBL/GenBank/DDBJ whole genome shotgun (WGS) entry which is preliminary data.</text>
</comment>
<dbReference type="InterPro" id="IPR006037">
    <property type="entry name" value="RCK_C"/>
</dbReference>
<dbReference type="Pfam" id="PF03600">
    <property type="entry name" value="CitMHS"/>
    <property type="match status" value="1"/>
</dbReference>
<evidence type="ECO:0000313" key="10">
    <source>
        <dbReference type="Proteomes" id="UP000249538"/>
    </source>
</evidence>
<dbReference type="InterPro" id="IPR036721">
    <property type="entry name" value="RCK_C_sf"/>
</dbReference>
<feature type="transmembrane region" description="Helical" evidence="7">
    <location>
        <begin position="73"/>
        <end position="92"/>
    </location>
</feature>
<dbReference type="PROSITE" id="PS51202">
    <property type="entry name" value="RCK_C"/>
    <property type="match status" value="2"/>
</dbReference>
<evidence type="ECO:0000256" key="4">
    <source>
        <dbReference type="ARBA" id="ARBA00022737"/>
    </source>
</evidence>
<evidence type="ECO:0000256" key="7">
    <source>
        <dbReference type="SAM" id="Phobius"/>
    </source>
</evidence>
<feature type="transmembrane region" description="Helical" evidence="7">
    <location>
        <begin position="521"/>
        <end position="539"/>
    </location>
</feature>
<dbReference type="InterPro" id="IPR004680">
    <property type="entry name" value="Cit_transptr-like_dom"/>
</dbReference>
<name>A0A2W7R307_9RHOB</name>
<evidence type="ECO:0000313" key="9">
    <source>
        <dbReference type="EMBL" id="PZX48469.1"/>
    </source>
</evidence>
<dbReference type="GO" id="GO:0008324">
    <property type="term" value="F:monoatomic cation transmembrane transporter activity"/>
    <property type="evidence" value="ECO:0007669"/>
    <property type="project" value="InterPro"/>
</dbReference>
<evidence type="ECO:0000256" key="3">
    <source>
        <dbReference type="ARBA" id="ARBA00022692"/>
    </source>
</evidence>
<evidence type="ECO:0000256" key="2">
    <source>
        <dbReference type="ARBA" id="ARBA00022448"/>
    </source>
</evidence>
<sequence>MIVGVSPGAPCASDGTDMTPPQIAAFAIIAGMMALFLWGRLRYDVVAMLALAASLLAGTVSPEEAFSGFSDDIVMIVASALVVSAAVSRSAMIEAALRWLVRRLNTFQGQMLVLVGSVTLLSALIKNIGALAMMMPAAIRMAKKSHNSPSLYLMPMAFGSLLGGLITMVGTSPNIIVSQVREDLTGQPFRMFDYAPVGLGLSLVGLVFLLFAYRLLPADRRAAASLGEAVNISNYSTEAAVPEDALVVAKTIGEFLSLSNSEIAVTGLIRDDRRRPVTMPDTVIKPGDVLQMRGQPDELERAAAAGGLTLARQQQAAEGAKAKLGVIEAVVRTGSPIIGHSAMRLRLFEQHGVNIVAVARAGNRMTERLGETALEPGDVILLQGPLDILPDSIRTLGLLPLAERELRLGSVRRDILPVVILAVAMGLTAFGVLPVAIAFFGAALAMIVTGGISPEAAYEAIEWPILVMLGALIPVSEALQTTGGTDLIGGLLSSLAMGLPAWGALALIMVVAMAVTPFLNNAATVLVMAPIAATFAGSLGYTPDAFLMAVAVGAGCDFLTPIGHQCNTLVMGPGGYRFGDYARLGAPLSLLVVVVGTPLILAVWPI</sequence>
<dbReference type="SUPFAM" id="SSF116726">
    <property type="entry name" value="TrkA C-terminal domain-like"/>
    <property type="match status" value="2"/>
</dbReference>
<accession>A0A2W7R307</accession>
<organism evidence="9 10">
    <name type="scientific">Cereibacter changlensis</name>
    <dbReference type="NCBI Taxonomy" id="402884"/>
    <lineage>
        <taxon>Bacteria</taxon>
        <taxon>Pseudomonadati</taxon>
        <taxon>Pseudomonadota</taxon>
        <taxon>Alphaproteobacteria</taxon>
        <taxon>Rhodobacterales</taxon>
        <taxon>Paracoccaceae</taxon>
        <taxon>Cereibacter</taxon>
    </lineage>
</organism>
<comment type="subcellular location">
    <subcellularLocation>
        <location evidence="1">Membrane</location>
        <topology evidence="1">Multi-pass membrane protein</topology>
    </subcellularLocation>
</comment>
<feature type="transmembrane region" description="Helical" evidence="7">
    <location>
        <begin position="151"/>
        <end position="177"/>
    </location>
</feature>
<evidence type="ECO:0000259" key="8">
    <source>
        <dbReference type="PROSITE" id="PS51202"/>
    </source>
</evidence>
<dbReference type="Gene3D" id="3.30.70.1450">
    <property type="entry name" value="Regulator of K+ conductance, C-terminal domain"/>
    <property type="match status" value="2"/>
</dbReference>
<feature type="domain" description="RCK C-terminal" evidence="8">
    <location>
        <begin position="314"/>
        <end position="399"/>
    </location>
</feature>
<keyword evidence="5 7" id="KW-1133">Transmembrane helix</keyword>
<feature type="transmembrane region" description="Helical" evidence="7">
    <location>
        <begin position="415"/>
        <end position="448"/>
    </location>
</feature>
<dbReference type="Pfam" id="PF02080">
    <property type="entry name" value="TrkA_C"/>
    <property type="match status" value="2"/>
</dbReference>
<feature type="transmembrane region" description="Helical" evidence="7">
    <location>
        <begin position="112"/>
        <end position="139"/>
    </location>
</feature>
<dbReference type="EMBL" id="QKZS01000023">
    <property type="protein sequence ID" value="PZX48469.1"/>
    <property type="molecule type" value="Genomic_DNA"/>
</dbReference>
<gene>
    <name evidence="9" type="ORF">LX76_04253</name>
</gene>
<keyword evidence="6 7" id="KW-0472">Membrane</keyword>
<dbReference type="PANTHER" id="PTHR43652">
    <property type="entry name" value="BASIC AMINO ACID ANTIPORTER YFCC-RELATED"/>
    <property type="match status" value="1"/>
</dbReference>
<dbReference type="GO" id="GO:0005886">
    <property type="term" value="C:plasma membrane"/>
    <property type="evidence" value="ECO:0007669"/>
    <property type="project" value="TreeGrafter"/>
</dbReference>
<evidence type="ECO:0000256" key="1">
    <source>
        <dbReference type="ARBA" id="ARBA00004141"/>
    </source>
</evidence>
<dbReference type="CDD" id="cd01115">
    <property type="entry name" value="SLC13_permease"/>
    <property type="match status" value="1"/>
</dbReference>
<dbReference type="Proteomes" id="UP000249538">
    <property type="component" value="Unassembled WGS sequence"/>
</dbReference>
<dbReference type="PANTHER" id="PTHR43652:SF2">
    <property type="entry name" value="BASIC AMINO ACID ANTIPORTER YFCC-RELATED"/>
    <property type="match status" value="1"/>
</dbReference>
<feature type="transmembrane region" description="Helical" evidence="7">
    <location>
        <begin position="491"/>
        <end position="515"/>
    </location>
</feature>